<evidence type="ECO:0000313" key="2">
    <source>
        <dbReference type="EMBL" id="MBO8440838.1"/>
    </source>
</evidence>
<dbReference type="Proteomes" id="UP000823614">
    <property type="component" value="Unassembled WGS sequence"/>
</dbReference>
<comment type="caution">
    <text evidence="2">The sequence shown here is derived from an EMBL/GenBank/DDBJ whole genome shotgun (WGS) entry which is preliminary data.</text>
</comment>
<sequence length="67" mass="7889">MKFYDWILKFDKVDLPIGDLARDIKNDANFPKDLTTWSELENYLPTSEGAVYETAKNAFNYFLSEFQ</sequence>
<dbReference type="EMBL" id="JADIMP010000003">
    <property type="protein sequence ID" value="MBO8440838.1"/>
    <property type="molecule type" value="Genomic_DNA"/>
</dbReference>
<feature type="domain" description="YozE SAM-like" evidence="1">
    <location>
        <begin position="3"/>
        <end position="67"/>
    </location>
</feature>
<proteinExistence type="predicted"/>
<accession>A0A9D9H8S0</accession>
<dbReference type="Gene3D" id="1.10.150.260">
    <property type="entry name" value="YozE SAM-like"/>
    <property type="match status" value="1"/>
</dbReference>
<protein>
    <recommendedName>
        <fullName evidence="1">YozE SAM-like domain-containing protein</fullName>
    </recommendedName>
</protein>
<dbReference type="Pfam" id="PF06855">
    <property type="entry name" value="YozE_SAM_like"/>
    <property type="match status" value="1"/>
</dbReference>
<name>A0A9D9H8S0_9LACO</name>
<dbReference type="InterPro" id="IPR023089">
    <property type="entry name" value="YozE_SAM-like"/>
</dbReference>
<reference evidence="2" key="1">
    <citation type="submission" date="2020-10" db="EMBL/GenBank/DDBJ databases">
        <authorList>
            <person name="Gilroy R."/>
        </authorList>
    </citation>
    <scope>NUCLEOTIDE SEQUENCE</scope>
    <source>
        <strain evidence="2">C6-149</strain>
    </source>
</reference>
<reference evidence="2" key="2">
    <citation type="journal article" date="2021" name="PeerJ">
        <title>Extensive microbial diversity within the chicken gut microbiome revealed by metagenomics and culture.</title>
        <authorList>
            <person name="Gilroy R."/>
            <person name="Ravi A."/>
            <person name="Getino M."/>
            <person name="Pursley I."/>
            <person name="Horton D.L."/>
            <person name="Alikhan N.F."/>
            <person name="Baker D."/>
            <person name="Gharbi K."/>
            <person name="Hall N."/>
            <person name="Watson M."/>
            <person name="Adriaenssens E.M."/>
            <person name="Foster-Nyarko E."/>
            <person name="Jarju S."/>
            <person name="Secka A."/>
            <person name="Antonio M."/>
            <person name="Oren A."/>
            <person name="Chaudhuri R.R."/>
            <person name="La Ragione R."/>
            <person name="Hildebrand F."/>
            <person name="Pallen M.J."/>
        </authorList>
    </citation>
    <scope>NUCLEOTIDE SEQUENCE</scope>
    <source>
        <strain evidence="2">C6-149</strain>
    </source>
</reference>
<gene>
    <name evidence="2" type="ORF">IAA89_00070</name>
</gene>
<organism evidence="2 3">
    <name type="scientific">Candidatus Gallilactobacillus intestinavium</name>
    <dbReference type="NCBI Taxonomy" id="2840838"/>
    <lineage>
        <taxon>Bacteria</taxon>
        <taxon>Bacillati</taxon>
        <taxon>Bacillota</taxon>
        <taxon>Bacilli</taxon>
        <taxon>Lactobacillales</taxon>
        <taxon>Lactobacillaceae</taxon>
        <taxon>Lactobacillaceae incertae sedis</taxon>
        <taxon>Candidatus Gallilactobacillus</taxon>
    </lineage>
</organism>
<evidence type="ECO:0000313" key="3">
    <source>
        <dbReference type="Proteomes" id="UP000823614"/>
    </source>
</evidence>
<dbReference type="AlphaFoldDB" id="A0A9D9H8S0"/>
<dbReference type="InterPro" id="IPR036806">
    <property type="entry name" value="YozE_SAM-like_sf"/>
</dbReference>
<dbReference type="SUPFAM" id="SSF140652">
    <property type="entry name" value="YozE-like"/>
    <property type="match status" value="1"/>
</dbReference>
<evidence type="ECO:0000259" key="1">
    <source>
        <dbReference type="Pfam" id="PF06855"/>
    </source>
</evidence>